<evidence type="ECO:0000313" key="2">
    <source>
        <dbReference type="Proteomes" id="UP000030321"/>
    </source>
</evidence>
<name>A0A0A1VXJ3_MICAE</name>
<comment type="caution">
    <text evidence="1">The sequence shown here is derived from an EMBL/GenBank/DDBJ whole genome shotgun (WGS) entry which is preliminary data.</text>
</comment>
<sequence length="106" mass="12617">MNYPYDIIPTESSLRNYPYGIIPTELSLRNYPYGIIPTELSLRNYPYDRNCCYGDYKIGPIFFLKTLDKWRDLLYTLCIMGTRAPIYIGFSREDKREKNRLKNRVG</sequence>
<dbReference type="RefSeq" id="WP_045360491.1">
    <property type="nucleotide sequence ID" value="NZ_BBPA01000054.1"/>
</dbReference>
<dbReference type="AlphaFoldDB" id="A0A0A1VXJ3"/>
<accession>A0A0A1VXJ3</accession>
<gene>
    <name evidence="1" type="ORF">N44_03015</name>
</gene>
<reference evidence="2" key="1">
    <citation type="journal article" date="2015" name="Genome">
        <title>Whole Genome Sequence of the Non-Microcystin-Producing Microcystis aeruginosa Strain NIES-44.</title>
        <authorList>
            <person name="Okano K."/>
            <person name="Miyata N."/>
            <person name="Ozaki Y."/>
        </authorList>
    </citation>
    <scope>NUCLEOTIDE SEQUENCE [LARGE SCALE GENOMIC DNA]</scope>
    <source>
        <strain evidence="2">NIES-44</strain>
    </source>
</reference>
<organism evidence="1 2">
    <name type="scientific">Microcystis aeruginosa NIES-44</name>
    <dbReference type="NCBI Taxonomy" id="449439"/>
    <lineage>
        <taxon>Bacteria</taxon>
        <taxon>Bacillati</taxon>
        <taxon>Cyanobacteriota</taxon>
        <taxon>Cyanophyceae</taxon>
        <taxon>Oscillatoriophycideae</taxon>
        <taxon>Chroococcales</taxon>
        <taxon>Microcystaceae</taxon>
        <taxon>Microcystis</taxon>
    </lineage>
</organism>
<protein>
    <submittedName>
        <fullName evidence="1">Uncharacterized protein</fullName>
    </submittedName>
</protein>
<proteinExistence type="predicted"/>
<dbReference type="EMBL" id="BBPA01000054">
    <property type="protein sequence ID" value="GAL94435.1"/>
    <property type="molecule type" value="Genomic_DNA"/>
</dbReference>
<dbReference type="Proteomes" id="UP000030321">
    <property type="component" value="Unassembled WGS sequence"/>
</dbReference>
<evidence type="ECO:0000313" key="1">
    <source>
        <dbReference type="EMBL" id="GAL94435.1"/>
    </source>
</evidence>